<evidence type="ECO:0000256" key="3">
    <source>
        <dbReference type="ARBA" id="ARBA00022722"/>
    </source>
</evidence>
<keyword evidence="2 8" id="KW-0819">tRNA processing</keyword>
<dbReference type="Pfam" id="PF23023">
    <property type="entry name" value="Anti-Pycsar_Apyc1"/>
    <property type="match status" value="1"/>
</dbReference>
<keyword evidence="6 8" id="KW-0378">Hydrolase</keyword>
<dbReference type="EC" id="3.1.26.11" evidence="8"/>
<feature type="binding site" evidence="8">
    <location>
        <position position="66"/>
    </location>
    <ligand>
        <name>Zn(2+)</name>
        <dbReference type="ChEBI" id="CHEBI:29105"/>
        <label>2</label>
        <note>catalytic</note>
    </ligand>
</feature>
<feature type="binding site" evidence="8">
    <location>
        <position position="62"/>
    </location>
    <ligand>
        <name>Zn(2+)</name>
        <dbReference type="ChEBI" id="CHEBI:29105"/>
        <label>1</label>
        <note>catalytic</note>
    </ligand>
</feature>
<evidence type="ECO:0000256" key="4">
    <source>
        <dbReference type="ARBA" id="ARBA00022723"/>
    </source>
</evidence>
<dbReference type="CDD" id="cd07717">
    <property type="entry name" value="RNaseZ_ZiPD-like_MBL-fold"/>
    <property type="match status" value="1"/>
</dbReference>
<evidence type="ECO:0000256" key="1">
    <source>
        <dbReference type="ARBA" id="ARBA00011738"/>
    </source>
</evidence>
<feature type="binding site" evidence="8">
    <location>
        <position position="142"/>
    </location>
    <ligand>
        <name>Zn(2+)</name>
        <dbReference type="ChEBI" id="CHEBI:29105"/>
        <label>1</label>
        <note>catalytic</note>
    </ligand>
</feature>
<evidence type="ECO:0000256" key="8">
    <source>
        <dbReference type="HAMAP-Rule" id="MF_01818"/>
    </source>
</evidence>
<comment type="function">
    <text evidence="8">Zinc phosphodiesterase, which displays some tRNA 3'-processing endonuclease activity. Probably involved in tRNA maturation, by removing a 3'-trailer from precursor tRNA.</text>
</comment>
<dbReference type="PANTHER" id="PTHR46018:SF2">
    <property type="entry name" value="ZINC PHOSPHODIESTERASE ELAC PROTEIN 1"/>
    <property type="match status" value="1"/>
</dbReference>
<comment type="similarity">
    <text evidence="8">Belongs to the RNase Z family.</text>
</comment>
<reference evidence="9 10" key="1">
    <citation type="submission" date="2014-09" db="EMBL/GenBank/DDBJ databases">
        <title>Alistipes sp. 627, sp. nov., a novel member of the family Rikenellaceae isolated from human faeces.</title>
        <authorList>
            <person name="Shkoporov A.N."/>
            <person name="Chaplin A.V."/>
            <person name="Motuzova O.V."/>
            <person name="Kafarskaia L.I."/>
            <person name="Khokhlova E.V."/>
            <person name="Efimov B.A."/>
        </authorList>
    </citation>
    <scope>NUCLEOTIDE SEQUENCE [LARGE SCALE GENOMIC DNA]</scope>
    <source>
        <strain evidence="9 10">627</strain>
    </source>
</reference>
<sequence length="309" mass="34531">MTFKVTVLGNGSARPTIQRHHSAHALNVHEQFYLVDCGEGTQSRLIECGIHPLRLNAVFLSHLHGDHVYGLFPLISSMGLMGRRTPLTVFAPAPLGEVLEYHYRYFDTNLPFEIIYREVDTRKHLPIFENSVMEVWSIPLRHRVPAAGYLFREKRPELNVHKEAIERYGLGIAQITAAKRGEDISGPNGYTIPNGELTYLPYAPRSYAYCSDTMVSGKVADIAHGVNLLYHEATFADAERALARETGHSTALQAAKTAAKAQAGRLLIGHFSSRYKDAAPLVEEARTLFPATEEAKEMHTYEIPAVKHQ</sequence>
<feature type="binding site" evidence="8">
    <location>
        <position position="67"/>
    </location>
    <ligand>
        <name>Zn(2+)</name>
        <dbReference type="ChEBI" id="CHEBI:29105"/>
        <label>2</label>
        <note>catalytic</note>
    </ligand>
</feature>
<gene>
    <name evidence="8" type="primary">rnz</name>
    <name evidence="9" type="ORF">LG35_04230</name>
</gene>
<feature type="binding site" evidence="8">
    <location>
        <position position="270"/>
    </location>
    <ligand>
        <name>Zn(2+)</name>
        <dbReference type="ChEBI" id="CHEBI:29105"/>
        <label>2</label>
        <note>catalytic</note>
    </ligand>
</feature>
<evidence type="ECO:0000313" key="9">
    <source>
        <dbReference type="EMBL" id="KHE42440.1"/>
    </source>
</evidence>
<dbReference type="RefSeq" id="WP_035472541.1">
    <property type="nucleotide sequence ID" value="NZ_JRGF01000004.1"/>
</dbReference>
<keyword evidence="10" id="KW-1185">Reference proteome</keyword>
<dbReference type="SUPFAM" id="SSF56281">
    <property type="entry name" value="Metallo-hydrolase/oxidoreductase"/>
    <property type="match status" value="1"/>
</dbReference>
<dbReference type="PANTHER" id="PTHR46018">
    <property type="entry name" value="ZINC PHOSPHODIESTERASE ELAC PROTEIN 1"/>
    <property type="match status" value="1"/>
</dbReference>
<comment type="catalytic activity">
    <reaction evidence="8">
        <text>Endonucleolytic cleavage of RNA, removing extra 3' nucleotides from tRNA precursor, generating 3' termini of tRNAs. A 3'-hydroxy group is left at the tRNA terminus and a 5'-phosphoryl group is left at the trailer molecule.</text>
        <dbReference type="EC" id="3.1.26.11"/>
    </reaction>
</comment>
<evidence type="ECO:0000313" key="10">
    <source>
        <dbReference type="Proteomes" id="UP000030889"/>
    </source>
</evidence>
<accession>A0ABR4YJK0</accession>
<dbReference type="InterPro" id="IPR013471">
    <property type="entry name" value="RNase_Z/BN"/>
</dbReference>
<proteinExistence type="inferred from homology"/>
<evidence type="ECO:0000256" key="7">
    <source>
        <dbReference type="ARBA" id="ARBA00022833"/>
    </source>
</evidence>
<comment type="cofactor">
    <cofactor evidence="8">
        <name>Zn(2+)</name>
        <dbReference type="ChEBI" id="CHEBI:29105"/>
    </cofactor>
    <text evidence="8">Binds 2 Zn(2+) ions.</text>
</comment>
<dbReference type="EMBL" id="JRGF01000004">
    <property type="protein sequence ID" value="KHE42440.1"/>
    <property type="molecule type" value="Genomic_DNA"/>
</dbReference>
<keyword evidence="5 8" id="KW-0255">Endonuclease</keyword>
<dbReference type="HAMAP" id="MF_01818">
    <property type="entry name" value="RNase_Z_BN"/>
    <property type="match status" value="1"/>
</dbReference>
<feature type="active site" description="Proton acceptor" evidence="8">
    <location>
        <position position="66"/>
    </location>
</feature>
<feature type="binding site" evidence="8">
    <location>
        <position position="64"/>
    </location>
    <ligand>
        <name>Zn(2+)</name>
        <dbReference type="ChEBI" id="CHEBI:29105"/>
        <label>1</label>
        <note>catalytic</note>
    </ligand>
</feature>
<keyword evidence="3 8" id="KW-0540">Nuclease</keyword>
<dbReference type="Gene3D" id="3.60.15.10">
    <property type="entry name" value="Ribonuclease Z/Hydroxyacylglutathione hydrolase-like"/>
    <property type="match status" value="1"/>
</dbReference>
<feature type="binding site" evidence="8">
    <location>
        <position position="212"/>
    </location>
    <ligand>
        <name>Zn(2+)</name>
        <dbReference type="ChEBI" id="CHEBI:29105"/>
        <label>2</label>
        <note>catalytic</note>
    </ligand>
</feature>
<keyword evidence="4 8" id="KW-0479">Metal-binding</keyword>
<keyword evidence="7 8" id="KW-0862">Zinc</keyword>
<name>A0ABR4YJK0_9BACT</name>
<evidence type="ECO:0000256" key="2">
    <source>
        <dbReference type="ARBA" id="ARBA00022694"/>
    </source>
</evidence>
<comment type="caution">
    <text evidence="9">The sequence shown here is derived from an EMBL/GenBank/DDBJ whole genome shotgun (WGS) entry which is preliminary data.</text>
</comment>
<dbReference type="Proteomes" id="UP000030889">
    <property type="component" value="Unassembled WGS sequence"/>
</dbReference>
<evidence type="ECO:0000256" key="6">
    <source>
        <dbReference type="ARBA" id="ARBA00022801"/>
    </source>
</evidence>
<dbReference type="InterPro" id="IPR036866">
    <property type="entry name" value="RibonucZ/Hydroxyglut_hydro"/>
</dbReference>
<protein>
    <recommendedName>
        <fullName evidence="8">Ribonuclease Z</fullName>
        <shortName evidence="8">RNase Z</shortName>
        <ecNumber evidence="8">3.1.26.11</ecNumber>
    </recommendedName>
    <alternativeName>
        <fullName evidence="8">tRNA 3 endonuclease</fullName>
    </alternativeName>
    <alternativeName>
        <fullName evidence="8">tRNase Z</fullName>
    </alternativeName>
</protein>
<dbReference type="NCBIfam" id="NF000801">
    <property type="entry name" value="PRK00055.1-3"/>
    <property type="match status" value="1"/>
</dbReference>
<feature type="binding site" evidence="8">
    <location>
        <position position="212"/>
    </location>
    <ligand>
        <name>Zn(2+)</name>
        <dbReference type="ChEBI" id="CHEBI:29105"/>
        <label>1</label>
        <note>catalytic</note>
    </ligand>
</feature>
<comment type="subunit">
    <text evidence="1 8">Homodimer.</text>
</comment>
<evidence type="ECO:0000256" key="5">
    <source>
        <dbReference type="ARBA" id="ARBA00022759"/>
    </source>
</evidence>
<organism evidence="9 10">
    <name type="scientific">Alistipes inops</name>
    <dbReference type="NCBI Taxonomy" id="1501391"/>
    <lineage>
        <taxon>Bacteria</taxon>
        <taxon>Pseudomonadati</taxon>
        <taxon>Bacteroidota</taxon>
        <taxon>Bacteroidia</taxon>
        <taxon>Bacteroidales</taxon>
        <taxon>Rikenellaceae</taxon>
        <taxon>Alistipes</taxon>
    </lineage>
</organism>